<organism evidence="1 2">
    <name type="scientific">Massilia eburnea</name>
    <dbReference type="NCBI Taxonomy" id="1776165"/>
    <lineage>
        <taxon>Bacteria</taxon>
        <taxon>Pseudomonadati</taxon>
        <taxon>Pseudomonadota</taxon>
        <taxon>Betaproteobacteria</taxon>
        <taxon>Burkholderiales</taxon>
        <taxon>Oxalobacteraceae</taxon>
        <taxon>Telluria group</taxon>
        <taxon>Massilia</taxon>
    </lineage>
</organism>
<dbReference type="EMBL" id="WNKX01000079">
    <property type="protein sequence ID" value="MTW14584.1"/>
    <property type="molecule type" value="Genomic_DNA"/>
</dbReference>
<accession>A0A6L6QR50</accession>
<comment type="caution">
    <text evidence="1">The sequence shown here is derived from an EMBL/GenBank/DDBJ whole genome shotgun (WGS) entry which is preliminary data.</text>
</comment>
<protein>
    <submittedName>
        <fullName evidence="1">Peptidase S8</fullName>
    </submittedName>
</protein>
<proteinExistence type="predicted"/>
<gene>
    <name evidence="1" type="ORF">GM658_28650</name>
</gene>
<name>A0A6L6QR50_9BURK</name>
<sequence>MNAADNVGVARVDLKVNGTVVASDVAGPYGFSWDSTSVANGMNNLVAIAYDAAGNVATSSTVQVNVSNAVQAPVADTTPPVVAIANPTSGMVSGNVNVSVNASDNSGSAGINMSVYIDGVLKASGAGSSLSFSWNTRKA</sequence>
<evidence type="ECO:0000313" key="2">
    <source>
        <dbReference type="Proteomes" id="UP000472320"/>
    </source>
</evidence>
<keyword evidence="2" id="KW-1185">Reference proteome</keyword>
<dbReference type="InterPro" id="IPR013783">
    <property type="entry name" value="Ig-like_fold"/>
</dbReference>
<dbReference type="AlphaFoldDB" id="A0A6L6QR50"/>
<reference evidence="1 2" key="1">
    <citation type="submission" date="2019-11" db="EMBL/GenBank/DDBJ databases">
        <title>Type strains purchased from KCTC, JCM and DSMZ.</title>
        <authorList>
            <person name="Lu H."/>
        </authorList>
    </citation>
    <scope>NUCLEOTIDE SEQUENCE [LARGE SCALE GENOMIC DNA]</scope>
    <source>
        <strain evidence="1 2">JCM 31587</strain>
    </source>
</reference>
<dbReference type="Proteomes" id="UP000472320">
    <property type="component" value="Unassembled WGS sequence"/>
</dbReference>
<dbReference type="Gene3D" id="2.60.40.10">
    <property type="entry name" value="Immunoglobulins"/>
    <property type="match status" value="2"/>
</dbReference>
<evidence type="ECO:0000313" key="1">
    <source>
        <dbReference type="EMBL" id="MTW14584.1"/>
    </source>
</evidence>
<feature type="non-terminal residue" evidence="1">
    <location>
        <position position="139"/>
    </location>
</feature>
<dbReference type="Pfam" id="PF17957">
    <property type="entry name" value="Big_7"/>
    <property type="match status" value="2"/>
</dbReference>